<evidence type="ECO:0000256" key="2">
    <source>
        <dbReference type="ARBA" id="ARBA00023002"/>
    </source>
</evidence>
<evidence type="ECO:0000313" key="8">
    <source>
        <dbReference type="EMBL" id="MSS78396.1"/>
    </source>
</evidence>
<dbReference type="Proteomes" id="UP000441925">
    <property type="component" value="Unassembled WGS sequence"/>
</dbReference>
<feature type="domain" description="Aldehyde dehydrogenase" evidence="7">
    <location>
        <begin position="13"/>
        <end position="466"/>
    </location>
</feature>
<dbReference type="PROSITE" id="PS00687">
    <property type="entry name" value="ALDEHYDE_DEHYDR_GLU"/>
    <property type="match status" value="1"/>
</dbReference>
<sequence length="469" mass="52083">MKNELLYINGEYIKSSSHDFIDVLNPATEEVISKVARANEYDINQAVKAASKSFKAWSKTSLSKRIEYIEKFKEWALSNEERFINTMTAELGVPYNFSKETQFMKQIKRIENFIKQVQSIKFKIKMKNGFVRYEPIGVIAAITPWNYPLGQIVQKVIPALLTGNTVVLKPASITPLTAHLFVEGFDEINLPKGVLNLITGDGSEVGNILNKHKDISKVSFTGSTKAGKIVAKDALDSVKNITLELGGKSPAIFIDESHIKDGVKTVLDSIFLNTGQTCSALSRVVVLKNIKKNLIKEILKEAKNYKVGDPKLKETDIGPMSSKEQYDKVISYINKGVEEGAKIIFGEIKKKYSKGYFINPLIFDKVTKDMAIHKDEIFGPVLVIEEANNIEEAIEIANDVEYGLSAAVFGEENKVLDIADEIKSGQVIINSSNGDINLPFGGYKQSGLGREGGIFGLMEYLEVKSIHLE</sequence>
<dbReference type="PROSITE" id="PS00070">
    <property type="entry name" value="ALDEHYDE_DEHYDR_CYS"/>
    <property type="match status" value="1"/>
</dbReference>
<dbReference type="FunFam" id="3.40.605.10:FF:000026">
    <property type="entry name" value="Aldehyde dehydrogenase, putative"/>
    <property type="match status" value="1"/>
</dbReference>
<evidence type="ECO:0000256" key="6">
    <source>
        <dbReference type="RuleBase" id="RU003345"/>
    </source>
</evidence>
<evidence type="ECO:0000256" key="1">
    <source>
        <dbReference type="ARBA" id="ARBA00009986"/>
    </source>
</evidence>
<proteinExistence type="inferred from homology"/>
<dbReference type="EMBL" id="VULQ01000010">
    <property type="protein sequence ID" value="MSS78396.1"/>
    <property type="molecule type" value="Genomic_DNA"/>
</dbReference>
<reference evidence="8 9" key="1">
    <citation type="submission" date="2019-08" db="EMBL/GenBank/DDBJ databases">
        <title>In-depth cultivation of the pig gut microbiome towards novel bacterial diversity and tailored functional studies.</title>
        <authorList>
            <person name="Wylensek D."/>
            <person name="Hitch T.C.A."/>
            <person name="Clavel T."/>
        </authorList>
    </citation>
    <scope>NUCLEOTIDE SEQUENCE [LARGE SCALE GENOMIC DNA]</scope>
    <source>
        <strain evidence="8 9">WCA-380-WT-2B</strain>
    </source>
</reference>
<dbReference type="InterPro" id="IPR016162">
    <property type="entry name" value="Ald_DH_N"/>
</dbReference>
<dbReference type="InterPro" id="IPR015590">
    <property type="entry name" value="Aldehyde_DH_dom"/>
</dbReference>
<organism evidence="8 9">
    <name type="scientific">Anaerococcus porci</name>
    <dbReference type="NCBI Taxonomy" id="2652269"/>
    <lineage>
        <taxon>Bacteria</taxon>
        <taxon>Bacillati</taxon>
        <taxon>Bacillota</taxon>
        <taxon>Tissierellia</taxon>
        <taxon>Tissierellales</taxon>
        <taxon>Peptoniphilaceae</taxon>
        <taxon>Anaerococcus</taxon>
    </lineage>
</organism>
<dbReference type="Pfam" id="PF00171">
    <property type="entry name" value="Aldedh"/>
    <property type="match status" value="1"/>
</dbReference>
<keyword evidence="2 6" id="KW-0560">Oxidoreductase</keyword>
<evidence type="ECO:0000313" key="9">
    <source>
        <dbReference type="Proteomes" id="UP000441925"/>
    </source>
</evidence>
<dbReference type="EC" id="1.2.1.3" evidence="3"/>
<dbReference type="PANTHER" id="PTHR42804:SF1">
    <property type="entry name" value="ALDEHYDE DEHYDROGENASE-RELATED"/>
    <property type="match status" value="1"/>
</dbReference>
<dbReference type="InterPro" id="IPR029510">
    <property type="entry name" value="Ald_DH_CS_GLU"/>
</dbReference>
<name>A0A6N7VU47_9FIRM</name>
<dbReference type="RefSeq" id="WP_154541446.1">
    <property type="nucleotide sequence ID" value="NZ_VULQ01000010.1"/>
</dbReference>
<keyword evidence="9" id="KW-1185">Reference proteome</keyword>
<comment type="similarity">
    <text evidence="1 6">Belongs to the aldehyde dehydrogenase family.</text>
</comment>
<comment type="catalytic activity">
    <reaction evidence="4">
        <text>an aldehyde + NAD(+) + H2O = a carboxylate + NADH + 2 H(+)</text>
        <dbReference type="Rhea" id="RHEA:16185"/>
        <dbReference type="ChEBI" id="CHEBI:15377"/>
        <dbReference type="ChEBI" id="CHEBI:15378"/>
        <dbReference type="ChEBI" id="CHEBI:17478"/>
        <dbReference type="ChEBI" id="CHEBI:29067"/>
        <dbReference type="ChEBI" id="CHEBI:57540"/>
        <dbReference type="ChEBI" id="CHEBI:57945"/>
        <dbReference type="EC" id="1.2.1.3"/>
    </reaction>
</comment>
<dbReference type="AlphaFoldDB" id="A0A6N7VU47"/>
<dbReference type="InterPro" id="IPR016163">
    <property type="entry name" value="Ald_DH_C"/>
</dbReference>
<comment type="caution">
    <text evidence="8">The sequence shown here is derived from an EMBL/GenBank/DDBJ whole genome shotgun (WGS) entry which is preliminary data.</text>
</comment>
<evidence type="ECO:0000256" key="4">
    <source>
        <dbReference type="ARBA" id="ARBA00049194"/>
    </source>
</evidence>
<dbReference type="Gene3D" id="3.40.309.10">
    <property type="entry name" value="Aldehyde Dehydrogenase, Chain A, domain 2"/>
    <property type="match status" value="1"/>
</dbReference>
<dbReference type="PANTHER" id="PTHR42804">
    <property type="entry name" value="ALDEHYDE DEHYDROGENASE"/>
    <property type="match status" value="1"/>
</dbReference>
<dbReference type="InterPro" id="IPR016161">
    <property type="entry name" value="Ald_DH/histidinol_DH"/>
</dbReference>
<accession>A0A6N7VU47</accession>
<dbReference type="GO" id="GO:0004029">
    <property type="term" value="F:aldehyde dehydrogenase (NAD+) activity"/>
    <property type="evidence" value="ECO:0007669"/>
    <property type="project" value="UniProtKB-EC"/>
</dbReference>
<gene>
    <name evidence="8" type="ORF">FYJ26_08295</name>
</gene>
<dbReference type="InterPro" id="IPR016160">
    <property type="entry name" value="Ald_DH_CS_CYS"/>
</dbReference>
<feature type="active site" evidence="5">
    <location>
        <position position="244"/>
    </location>
</feature>
<dbReference type="FunFam" id="3.40.605.10:FF:000007">
    <property type="entry name" value="NAD/NADP-dependent betaine aldehyde dehydrogenase"/>
    <property type="match status" value="1"/>
</dbReference>
<dbReference type="SUPFAM" id="SSF53720">
    <property type="entry name" value="ALDH-like"/>
    <property type="match status" value="1"/>
</dbReference>
<evidence type="ECO:0000259" key="7">
    <source>
        <dbReference type="Pfam" id="PF00171"/>
    </source>
</evidence>
<evidence type="ECO:0000256" key="3">
    <source>
        <dbReference type="ARBA" id="ARBA00024226"/>
    </source>
</evidence>
<evidence type="ECO:0000256" key="5">
    <source>
        <dbReference type="PROSITE-ProRule" id="PRU10007"/>
    </source>
</evidence>
<protein>
    <recommendedName>
        <fullName evidence="3">aldehyde dehydrogenase (NAD(+))</fullName>
        <ecNumber evidence="3">1.2.1.3</ecNumber>
    </recommendedName>
</protein>
<dbReference type="Gene3D" id="3.40.605.10">
    <property type="entry name" value="Aldehyde Dehydrogenase, Chain A, domain 1"/>
    <property type="match status" value="1"/>
</dbReference>